<keyword evidence="4" id="KW-1185">Reference proteome</keyword>
<accession>A0A4R6QT01</accession>
<evidence type="ECO:0000256" key="1">
    <source>
        <dbReference type="SAM" id="MobiDB-lite"/>
    </source>
</evidence>
<feature type="region of interest" description="Disordered" evidence="1">
    <location>
        <begin position="155"/>
        <end position="198"/>
    </location>
</feature>
<dbReference type="GO" id="GO:0003677">
    <property type="term" value="F:DNA binding"/>
    <property type="evidence" value="ECO:0007669"/>
    <property type="project" value="InterPro"/>
</dbReference>
<reference evidence="3 4" key="1">
    <citation type="submission" date="2019-03" db="EMBL/GenBank/DDBJ databases">
        <title>Genomic Encyclopedia of Type Strains, Phase IV (KMG-IV): sequencing the most valuable type-strain genomes for metagenomic binning, comparative biology and taxonomic classification.</title>
        <authorList>
            <person name="Goeker M."/>
        </authorList>
    </citation>
    <scope>NUCLEOTIDE SEQUENCE [LARGE SCALE GENOMIC DNA]</scope>
    <source>
        <strain evidence="3 4">DSM 16998</strain>
    </source>
</reference>
<evidence type="ECO:0000313" key="4">
    <source>
        <dbReference type="Proteomes" id="UP000295361"/>
    </source>
</evidence>
<dbReference type="AlphaFoldDB" id="A0A4R6QT01"/>
<sequence>MTEDSGTPAPMGLTAADVPRTAGALLRQARQAKGLHIAALAASLKVPQRKLEALEGDRHEELLDATFARALAQTMCRSLKVDPAPVLALLPHAVDPALDRVAQGLNQPFRERPGREEPQSWAWLKRPGPLAAIVLLTAAAAVYLAPSSLWSGLGQGDGVSTPSAAASEPVFPPAAASSGVSPGEPAVELQPAPSAATPTPVGTVAATASAPVLAAVSTASAAAATGNGPLRLSARAQTWVEVRDANEQVLAMRTLESGEQLVLDGAMPFKIKIGNAAGAEVQFRGQPVDLSMRAVNNVARFELK</sequence>
<dbReference type="Proteomes" id="UP000295361">
    <property type="component" value="Unassembled WGS sequence"/>
</dbReference>
<dbReference type="RefSeq" id="WP_166651802.1">
    <property type="nucleotide sequence ID" value="NZ_SNXS01000001.1"/>
</dbReference>
<dbReference type="Pfam" id="PF13413">
    <property type="entry name" value="HTH_25"/>
    <property type="match status" value="1"/>
</dbReference>
<dbReference type="InterPro" id="IPR025194">
    <property type="entry name" value="RodZ-like_C"/>
</dbReference>
<dbReference type="InterPro" id="IPR001387">
    <property type="entry name" value="Cro/C1-type_HTH"/>
</dbReference>
<dbReference type="Gene3D" id="1.10.260.40">
    <property type="entry name" value="lambda repressor-like DNA-binding domains"/>
    <property type="match status" value="1"/>
</dbReference>
<dbReference type="EMBL" id="SNXS01000001">
    <property type="protein sequence ID" value="TDP74193.1"/>
    <property type="molecule type" value="Genomic_DNA"/>
</dbReference>
<comment type="caution">
    <text evidence="3">The sequence shown here is derived from an EMBL/GenBank/DDBJ whole genome shotgun (WGS) entry which is preliminary data.</text>
</comment>
<feature type="domain" description="Cytoskeleton protein RodZ-like C-terminal" evidence="2">
    <location>
        <begin position="231"/>
        <end position="302"/>
    </location>
</feature>
<dbReference type="PANTHER" id="PTHR34475:SF1">
    <property type="entry name" value="CYTOSKELETON PROTEIN RODZ"/>
    <property type="match status" value="1"/>
</dbReference>
<dbReference type="CDD" id="cd00093">
    <property type="entry name" value="HTH_XRE"/>
    <property type="match status" value="1"/>
</dbReference>
<dbReference type="InterPro" id="IPR010982">
    <property type="entry name" value="Lambda_DNA-bd_dom_sf"/>
</dbReference>
<dbReference type="InterPro" id="IPR050400">
    <property type="entry name" value="Bact_Cytoskel_RodZ"/>
</dbReference>
<protein>
    <submittedName>
        <fullName evidence="3">Cytoskeleton protein RodZ</fullName>
    </submittedName>
</protein>
<proteinExistence type="predicted"/>
<dbReference type="InParanoid" id="A0A4R6QT01"/>
<evidence type="ECO:0000313" key="3">
    <source>
        <dbReference type="EMBL" id="TDP74193.1"/>
    </source>
</evidence>
<organism evidence="3 4">
    <name type="scientific">Roseateles toxinivorans</name>
    <dbReference type="NCBI Taxonomy" id="270368"/>
    <lineage>
        <taxon>Bacteria</taxon>
        <taxon>Pseudomonadati</taxon>
        <taxon>Pseudomonadota</taxon>
        <taxon>Betaproteobacteria</taxon>
        <taxon>Burkholderiales</taxon>
        <taxon>Sphaerotilaceae</taxon>
        <taxon>Roseateles</taxon>
    </lineage>
</organism>
<gene>
    <name evidence="3" type="ORF">DES47_101247</name>
</gene>
<dbReference type="Pfam" id="PF13464">
    <property type="entry name" value="RodZ_C"/>
    <property type="match status" value="1"/>
</dbReference>
<name>A0A4R6QT01_9BURK</name>
<evidence type="ECO:0000259" key="2">
    <source>
        <dbReference type="Pfam" id="PF13464"/>
    </source>
</evidence>
<dbReference type="PANTHER" id="PTHR34475">
    <property type="match status" value="1"/>
</dbReference>